<reference evidence="1" key="1">
    <citation type="submission" date="2020-12" db="EMBL/GenBank/DDBJ databases">
        <title>Bacterial novel species Flavobacterium sp. SE-1-e isolated from soil.</title>
        <authorList>
            <person name="Jung H.-Y."/>
        </authorList>
    </citation>
    <scope>NUCLEOTIDE SEQUENCE</scope>
    <source>
        <strain evidence="1">SE-1-e</strain>
    </source>
</reference>
<sequence length="272" mass="31745">MVKNITLTNFSSEKNELLKIVRKKISETKITSHNEIFHNKYKIELSSIIELLNAIEAKFKKCEILYYTYFESADHAVLSGNAATLPVDMECTFWDGTAKFNYDFKVDDKFFYKEIIDLNFQSFILQIASLYENLVFLAEILIKKVIVYVRPPLSSPLHDYLDFLKRLVNLGYRQNDRLNICINAHHAFFNRYLQQINNLRNRFIHGHSINLSTDGYNYYVDNMPSTSFVPNSPDLLLDVFTKEILDSSKVFISELLISLKQSTNHHTKYLPA</sequence>
<dbReference type="AlphaFoldDB" id="A0A934PIF3"/>
<keyword evidence="2" id="KW-1185">Reference proteome</keyword>
<dbReference type="Proteomes" id="UP000609172">
    <property type="component" value="Unassembled WGS sequence"/>
</dbReference>
<dbReference type="EMBL" id="JAEHFV010000001">
    <property type="protein sequence ID" value="MBK0368667.1"/>
    <property type="molecule type" value="Genomic_DNA"/>
</dbReference>
<accession>A0A934PIF3</accession>
<name>A0A934PIF3_9FLAO</name>
<gene>
    <name evidence="1" type="ORF">I5M07_02370</name>
</gene>
<evidence type="ECO:0000313" key="2">
    <source>
        <dbReference type="Proteomes" id="UP000609172"/>
    </source>
</evidence>
<protein>
    <submittedName>
        <fullName evidence="1">Uncharacterized protein</fullName>
    </submittedName>
</protein>
<evidence type="ECO:0000313" key="1">
    <source>
        <dbReference type="EMBL" id="MBK0368667.1"/>
    </source>
</evidence>
<proteinExistence type="predicted"/>
<organism evidence="1 2">
    <name type="scientific">Flavobacterium agrisoli</name>
    <dbReference type="NCBI Taxonomy" id="2793066"/>
    <lineage>
        <taxon>Bacteria</taxon>
        <taxon>Pseudomonadati</taxon>
        <taxon>Bacteroidota</taxon>
        <taxon>Flavobacteriia</taxon>
        <taxon>Flavobacteriales</taxon>
        <taxon>Flavobacteriaceae</taxon>
        <taxon>Flavobacterium</taxon>
    </lineage>
</organism>
<dbReference type="RefSeq" id="WP_200104588.1">
    <property type="nucleotide sequence ID" value="NZ_JAEHFV010000001.1"/>
</dbReference>
<comment type="caution">
    <text evidence="1">The sequence shown here is derived from an EMBL/GenBank/DDBJ whole genome shotgun (WGS) entry which is preliminary data.</text>
</comment>